<dbReference type="SUPFAM" id="SSF51735">
    <property type="entry name" value="NAD(P)-binding Rossmann-fold domains"/>
    <property type="match status" value="1"/>
</dbReference>
<comment type="caution">
    <text evidence="4">The sequence shown here is derived from an EMBL/GenBank/DDBJ whole genome shotgun (WGS) entry which is preliminary data.</text>
</comment>
<dbReference type="EMBL" id="JAEUAK010000007">
    <property type="protein sequence ID" value="MBW9054638.1"/>
    <property type="molecule type" value="Genomic_DNA"/>
</dbReference>
<dbReference type="InterPro" id="IPR002347">
    <property type="entry name" value="SDR_fam"/>
</dbReference>
<evidence type="ECO:0000256" key="2">
    <source>
        <dbReference type="ARBA" id="ARBA00023002"/>
    </source>
</evidence>
<protein>
    <submittedName>
        <fullName evidence="4">SDR family NAD(P)-dependent oxidoreductase</fullName>
    </submittedName>
</protein>
<gene>
    <name evidence="4" type="ORF">JNB85_19740</name>
</gene>
<proteinExistence type="inferred from homology"/>
<dbReference type="Proteomes" id="UP000717752">
    <property type="component" value="Unassembled WGS sequence"/>
</dbReference>
<accession>A0ABS7GXD8</accession>
<dbReference type="PRINTS" id="PR00081">
    <property type="entry name" value="GDHRDH"/>
</dbReference>
<keyword evidence="5" id="KW-1185">Reference proteome</keyword>
<dbReference type="PANTHER" id="PTHR44169:SF14">
    <property type="entry name" value="PROTEIN DLTE"/>
    <property type="match status" value="1"/>
</dbReference>
<dbReference type="InterPro" id="IPR020904">
    <property type="entry name" value="Sc_DH/Rdtase_CS"/>
</dbReference>
<dbReference type="PROSITE" id="PS00061">
    <property type="entry name" value="ADH_SHORT"/>
    <property type="match status" value="1"/>
</dbReference>
<evidence type="ECO:0000313" key="5">
    <source>
        <dbReference type="Proteomes" id="UP000717752"/>
    </source>
</evidence>
<sequence>MSFDFRESEVLITGGTSGIGLGLAERFLGAGARVVVTGRKHSRPGITSDRLTVVASDIGSEIDRIALAARVSELLPNLNVVINNAGIQRRVGLAADDAPWAERQTEIDILLAGPIHLNHLLIPRLLSHRMPSMIANVSSGGAFVPQVFAPTYSACKAAIHSYTMILREALAKTSCQVVEIIPPAVQTHLGGADPHGAPLDAFCDTVFSGLVAGRQRIGFGFTEAEAFVAAEKHYADLFRQSAERADVPRYR</sequence>
<evidence type="ECO:0000256" key="1">
    <source>
        <dbReference type="ARBA" id="ARBA00006484"/>
    </source>
</evidence>
<organism evidence="4 5">
    <name type="scientific">Rhizobium mesosinicum</name>
    <dbReference type="NCBI Taxonomy" id="335017"/>
    <lineage>
        <taxon>Bacteria</taxon>
        <taxon>Pseudomonadati</taxon>
        <taxon>Pseudomonadota</taxon>
        <taxon>Alphaproteobacteria</taxon>
        <taxon>Hyphomicrobiales</taxon>
        <taxon>Rhizobiaceae</taxon>
        <taxon>Rhizobium/Agrobacterium group</taxon>
        <taxon>Rhizobium</taxon>
    </lineage>
</organism>
<reference evidence="4 5" key="1">
    <citation type="journal article" date="2021" name="MBio">
        <title>Poor Competitiveness of Bradyrhizobium in Pigeon Pea Root Colonization in Indian Soils.</title>
        <authorList>
            <person name="Chalasani D."/>
            <person name="Basu A."/>
            <person name="Pullabhotla S.V.S.R.N."/>
            <person name="Jorrin B."/>
            <person name="Neal A.L."/>
            <person name="Poole P.S."/>
            <person name="Podile A.R."/>
            <person name="Tkacz A."/>
        </authorList>
    </citation>
    <scope>NUCLEOTIDE SEQUENCE [LARGE SCALE GENOMIC DNA]</scope>
    <source>
        <strain evidence="4 5">HU56</strain>
    </source>
</reference>
<comment type="similarity">
    <text evidence="1 3">Belongs to the short-chain dehydrogenases/reductases (SDR) family.</text>
</comment>
<dbReference type="Pfam" id="PF00106">
    <property type="entry name" value="adh_short"/>
    <property type="match status" value="1"/>
</dbReference>
<dbReference type="PRINTS" id="PR00080">
    <property type="entry name" value="SDRFAMILY"/>
</dbReference>
<evidence type="ECO:0000256" key="3">
    <source>
        <dbReference type="RuleBase" id="RU000363"/>
    </source>
</evidence>
<evidence type="ECO:0000313" key="4">
    <source>
        <dbReference type="EMBL" id="MBW9054638.1"/>
    </source>
</evidence>
<dbReference type="RefSeq" id="WP_220335992.1">
    <property type="nucleotide sequence ID" value="NZ_JAEUAK010000007.1"/>
</dbReference>
<name>A0ABS7GXD8_9HYPH</name>
<dbReference type="PANTHER" id="PTHR44169">
    <property type="entry name" value="NADPH-DEPENDENT 1-ACYLDIHYDROXYACETONE PHOSPHATE REDUCTASE"/>
    <property type="match status" value="1"/>
</dbReference>
<dbReference type="InterPro" id="IPR036291">
    <property type="entry name" value="NAD(P)-bd_dom_sf"/>
</dbReference>
<dbReference type="Gene3D" id="3.40.50.720">
    <property type="entry name" value="NAD(P)-binding Rossmann-like Domain"/>
    <property type="match status" value="1"/>
</dbReference>
<keyword evidence="2" id="KW-0560">Oxidoreductase</keyword>